<feature type="chain" id="PRO_5036137849" evidence="2">
    <location>
        <begin position="23"/>
        <end position="138"/>
    </location>
</feature>
<evidence type="ECO:0000313" key="3">
    <source>
        <dbReference type="EMBL" id="KAA1105828.1"/>
    </source>
</evidence>
<reference evidence="5 6" key="1">
    <citation type="submission" date="2019-05" db="EMBL/GenBank/DDBJ databases">
        <title>Emergence of the Ug99 lineage of the wheat stem rust pathogen through somatic hybridization.</title>
        <authorList>
            <person name="Li F."/>
            <person name="Upadhyaya N.M."/>
            <person name="Sperschneider J."/>
            <person name="Matny O."/>
            <person name="Nguyen-Phuc H."/>
            <person name="Mago R."/>
            <person name="Raley C."/>
            <person name="Miller M.E."/>
            <person name="Silverstein K.A.T."/>
            <person name="Henningsen E."/>
            <person name="Hirsch C.D."/>
            <person name="Visser B."/>
            <person name="Pretorius Z.A."/>
            <person name="Steffenson B.J."/>
            <person name="Schwessinger B."/>
            <person name="Dodds P.N."/>
            <person name="Figueroa M."/>
        </authorList>
    </citation>
    <scope>NUCLEOTIDE SEQUENCE [LARGE SCALE GENOMIC DNA]</scope>
    <source>
        <strain evidence="3">21-0</strain>
        <strain evidence="4 6">Ug99</strain>
    </source>
</reference>
<comment type="caution">
    <text evidence="3">The sequence shown here is derived from an EMBL/GenBank/DDBJ whole genome shotgun (WGS) entry which is preliminary data.</text>
</comment>
<gene>
    <name evidence="3" type="ORF">PGT21_021171</name>
    <name evidence="4" type="ORF">PGTUg99_006422</name>
</gene>
<feature type="region of interest" description="Disordered" evidence="1">
    <location>
        <begin position="108"/>
        <end position="132"/>
    </location>
</feature>
<name>A0A5B0PY27_PUCGR</name>
<evidence type="ECO:0000313" key="4">
    <source>
        <dbReference type="EMBL" id="KAA1135089.1"/>
    </source>
</evidence>
<evidence type="ECO:0000256" key="2">
    <source>
        <dbReference type="SAM" id="SignalP"/>
    </source>
</evidence>
<protein>
    <submittedName>
        <fullName evidence="3">Uncharacterized protein</fullName>
    </submittedName>
</protein>
<feature type="signal peptide" evidence="2">
    <location>
        <begin position="1"/>
        <end position="22"/>
    </location>
</feature>
<organism evidence="3 5">
    <name type="scientific">Puccinia graminis f. sp. tritici</name>
    <dbReference type="NCBI Taxonomy" id="56615"/>
    <lineage>
        <taxon>Eukaryota</taxon>
        <taxon>Fungi</taxon>
        <taxon>Dikarya</taxon>
        <taxon>Basidiomycota</taxon>
        <taxon>Pucciniomycotina</taxon>
        <taxon>Pucciniomycetes</taxon>
        <taxon>Pucciniales</taxon>
        <taxon>Pucciniaceae</taxon>
        <taxon>Puccinia</taxon>
    </lineage>
</organism>
<dbReference type="EMBL" id="VSWC01000040">
    <property type="protein sequence ID" value="KAA1105828.1"/>
    <property type="molecule type" value="Genomic_DNA"/>
</dbReference>
<accession>A0A5B0PY27</accession>
<dbReference type="Proteomes" id="UP000325313">
    <property type="component" value="Unassembled WGS sequence"/>
</dbReference>
<dbReference type="Proteomes" id="UP000324748">
    <property type="component" value="Unassembled WGS sequence"/>
</dbReference>
<sequence length="138" mass="15449">MDLCATALRVTLVLVLVSIAHAQRHARCPNAQTCGGKGIPLSEEERNQMSLKLRDLCGWEYQDGHKCEKECDKTYYSCMTCCKIFSKNTAWDDRSKLGCEHSAKRFVDVPAPSGTEPSPSEPGPSEPDNRPPFLYHFI</sequence>
<evidence type="ECO:0000313" key="5">
    <source>
        <dbReference type="Proteomes" id="UP000324748"/>
    </source>
</evidence>
<proteinExistence type="predicted"/>
<evidence type="ECO:0000313" key="6">
    <source>
        <dbReference type="Proteomes" id="UP000325313"/>
    </source>
</evidence>
<keyword evidence="2" id="KW-0732">Signal</keyword>
<dbReference type="AlphaFoldDB" id="A0A5B0PY27"/>
<dbReference type="EMBL" id="VDEP01000041">
    <property type="protein sequence ID" value="KAA1135089.1"/>
    <property type="molecule type" value="Genomic_DNA"/>
</dbReference>
<keyword evidence="5" id="KW-1185">Reference proteome</keyword>
<evidence type="ECO:0000256" key="1">
    <source>
        <dbReference type="SAM" id="MobiDB-lite"/>
    </source>
</evidence>